<dbReference type="SUPFAM" id="SSF82714">
    <property type="entry name" value="Multidrug efflux transporter AcrB TolC docking domain, DN and DC subdomains"/>
    <property type="match status" value="2"/>
</dbReference>
<dbReference type="AlphaFoldDB" id="A0A5S9PRP4"/>
<dbReference type="GO" id="GO:0005886">
    <property type="term" value="C:plasma membrane"/>
    <property type="evidence" value="ECO:0007669"/>
    <property type="project" value="TreeGrafter"/>
</dbReference>
<keyword evidence="1" id="KW-0472">Membrane</keyword>
<dbReference type="Gene3D" id="3.30.2090.10">
    <property type="entry name" value="Multidrug efflux transporter AcrB TolC docking domain, DN and DC subdomains"/>
    <property type="match status" value="2"/>
</dbReference>
<feature type="transmembrane region" description="Helical" evidence="1">
    <location>
        <begin position="1094"/>
        <end position="1118"/>
    </location>
</feature>
<dbReference type="InterPro" id="IPR001036">
    <property type="entry name" value="Acrflvin-R"/>
</dbReference>
<feature type="transmembrane region" description="Helical" evidence="1">
    <location>
        <begin position="1171"/>
        <end position="1196"/>
    </location>
</feature>
<feature type="transmembrane region" description="Helical" evidence="1">
    <location>
        <begin position="1042"/>
        <end position="1061"/>
    </location>
</feature>
<organism evidence="2 3">
    <name type="scientific">BD1-7 clade bacterium</name>
    <dbReference type="NCBI Taxonomy" id="2029982"/>
    <lineage>
        <taxon>Bacteria</taxon>
        <taxon>Pseudomonadati</taxon>
        <taxon>Pseudomonadota</taxon>
        <taxon>Gammaproteobacteria</taxon>
        <taxon>Cellvibrionales</taxon>
        <taxon>Spongiibacteraceae</taxon>
        <taxon>BD1-7 clade</taxon>
    </lineage>
</organism>
<keyword evidence="1" id="KW-0812">Transmembrane</keyword>
<feature type="transmembrane region" description="Helical" evidence="1">
    <location>
        <begin position="491"/>
        <end position="511"/>
    </location>
</feature>
<feature type="transmembrane region" description="Helical" evidence="1">
    <location>
        <begin position="621"/>
        <end position="648"/>
    </location>
</feature>
<dbReference type="InterPro" id="IPR027463">
    <property type="entry name" value="AcrB_DN_DC_subdom"/>
</dbReference>
<dbReference type="EMBL" id="CACSIO010000012">
    <property type="protein sequence ID" value="CAA0106971.1"/>
    <property type="molecule type" value="Genomic_DNA"/>
</dbReference>
<evidence type="ECO:0000256" key="1">
    <source>
        <dbReference type="SAM" id="Phobius"/>
    </source>
</evidence>
<reference evidence="2 3" key="1">
    <citation type="submission" date="2019-11" db="EMBL/GenBank/DDBJ databases">
        <authorList>
            <person name="Holert J."/>
        </authorList>
    </citation>
    <scope>NUCLEOTIDE SEQUENCE [LARGE SCALE GENOMIC DNA]</scope>
    <source>
        <strain evidence="2">SB11_3</strain>
    </source>
</reference>
<protein>
    <submittedName>
        <fullName evidence="2">Cobalt-zinc-cadmium resistance protein CzcA</fullName>
    </submittedName>
</protein>
<evidence type="ECO:0000313" key="2">
    <source>
        <dbReference type="EMBL" id="CAA0106971.1"/>
    </source>
</evidence>
<dbReference type="OrthoDB" id="9757940at2"/>
<feature type="transmembrane region" description="Helical" evidence="1">
    <location>
        <begin position="1068"/>
        <end position="1088"/>
    </location>
</feature>
<evidence type="ECO:0000313" key="3">
    <source>
        <dbReference type="Proteomes" id="UP000441399"/>
    </source>
</evidence>
<dbReference type="Gene3D" id="3.30.70.1430">
    <property type="entry name" value="Multidrug efflux transporter AcrB pore domain"/>
    <property type="match status" value="3"/>
</dbReference>
<dbReference type="SUPFAM" id="SSF82693">
    <property type="entry name" value="Multidrug efflux transporter AcrB pore domain, PN1, PN2, PC1 and PC2 subdomains"/>
    <property type="match status" value="2"/>
</dbReference>
<sequence length="1215" mass="133955">MDNPLPTETTPTPKRNIARFCVENRQITFALLFAVLMWGLMSYHEMPRRKDPDIPARMTMAVTPWKGHSALEVENLVTQAVEDKIAESSYLHSPDSRSFAISSLSLAGVSYVQMQLEIDADPLEVFSDINLKLQELNQTLPQGAGPVTLNTGFGETSAIMLSLASPRVTDAEVSVRAKDIERVLKDARKQRADRVSLLVATPLSFDDRAIEPAFTALKTVFADNGLGEDMQLVKGSGFLALDFTSRLSDPGLLAAFDRIFDNQIGDRGLHPDAWRPVIIRDLANTREQLASVAGDRYSFRELNRYAELIAKNLSKVPQVSKTVRSGNLPERVYLDYSQEQLAAYGIVPSQIKQALAATNITIPGGVIDVDDSNILILPSGRFTDTEQIGDVVINAGSGAPPVFLRSLVDIRRGYESPPSLLSYFSYPDETGAWQRSRAVNLSILMKADQQIEDLGEGVDAMLETLSPYLPGDLIIRKMINQPDAVTERIDLFMRALYEAILLVMIVAFIGFSEWRSAVLLMLPIPVTLAMTFGMSHLLGIEIQQVSLAALIIALGLLVDDPVVAGDAIKRELARGKSRFKAAWVGPTRLARPILYATITNIVAYLPLLLVSGEHGLFLHSLPIVMTCALISSRIVSITFVPFLGYYLLKKPEKLELPIEEKRKHGFSGRYYRFGEVLIDHRKKVLVLSLLVLVLGGVTKLNLKKSFFPLDLQYLAYIDVWAPNDATITYTNAVTEKVETLLAEHVEIYSKRHNLESDEPLLTEISTTVGGSPPRFWFTANPEQQQPNFAQMILRFSDKEVTGKIAPYLNVVLQDSIAGASIELKELQTTPLEYPVAIRVISQADVGLDSAEDELKSIRQLRLIADKIKLALKQTPTSQGVRDDWGETSPVMHLDIDPVRANLSGITNKDVAASATTALSGTKVGTFYEGDKQIPIVAKLRAQQRARLSDLDNLYIYSLKTEDKVPLLQVANTRFDYAPLRISRLEQLRTITVSAFPSEGYLASDVMSAIDDQLQDIQMNLPAGYEIQISGAQASREFSFKELTSIMMLSIGAIYLALVFQFKHLIKPLVVFSAVPYGVVGALVALLIAGQPFGFMAFLAIVSLIGIIVSHIIVLFDFVEEQHALGAPLKEALLDAGILRLRPVLITIGATVFALVPLALEGGPLWKPLCYAQIGGLLFATFTTLLLVPVIYAVMVLDLKWIGWDKSPIETLNTQG</sequence>
<feature type="transmembrane region" description="Helical" evidence="1">
    <location>
        <begin position="684"/>
        <end position="702"/>
    </location>
</feature>
<accession>A0A5S9PRP4</accession>
<dbReference type="SUPFAM" id="SSF82866">
    <property type="entry name" value="Multidrug efflux transporter AcrB transmembrane domain"/>
    <property type="match status" value="2"/>
</dbReference>
<dbReference type="PANTHER" id="PTHR32063">
    <property type="match status" value="1"/>
</dbReference>
<dbReference type="Gene3D" id="1.20.1640.10">
    <property type="entry name" value="Multidrug efflux transporter AcrB transmembrane domain"/>
    <property type="match status" value="3"/>
</dbReference>
<proteinExistence type="predicted"/>
<dbReference type="Gene3D" id="3.30.70.1320">
    <property type="entry name" value="Multidrug efflux transporter AcrB pore domain like"/>
    <property type="match status" value="2"/>
</dbReference>
<dbReference type="Gene3D" id="3.30.70.1440">
    <property type="entry name" value="Multidrug efflux transporter AcrB pore domain"/>
    <property type="match status" value="1"/>
</dbReference>
<keyword evidence="3" id="KW-1185">Reference proteome</keyword>
<dbReference type="Proteomes" id="UP000441399">
    <property type="component" value="Unassembled WGS sequence"/>
</dbReference>
<dbReference type="PANTHER" id="PTHR32063:SF18">
    <property type="entry name" value="CATION EFFLUX SYSTEM PROTEIN"/>
    <property type="match status" value="1"/>
</dbReference>
<dbReference type="Pfam" id="PF00873">
    <property type="entry name" value="ACR_tran"/>
    <property type="match status" value="2"/>
</dbReference>
<dbReference type="GO" id="GO:0042910">
    <property type="term" value="F:xenobiotic transmembrane transporter activity"/>
    <property type="evidence" value="ECO:0007669"/>
    <property type="project" value="TreeGrafter"/>
</dbReference>
<gene>
    <name evidence="2" type="primary">czcA_2</name>
    <name evidence="2" type="ORF">OPDIPICF_01129</name>
</gene>
<feature type="transmembrane region" description="Helical" evidence="1">
    <location>
        <begin position="545"/>
        <end position="568"/>
    </location>
</feature>
<feature type="transmembrane region" description="Helical" evidence="1">
    <location>
        <begin position="589"/>
        <end position="609"/>
    </location>
</feature>
<feature type="transmembrane region" description="Helical" evidence="1">
    <location>
        <begin position="1138"/>
        <end position="1159"/>
    </location>
</feature>
<feature type="transmembrane region" description="Helical" evidence="1">
    <location>
        <begin position="27"/>
        <end position="44"/>
    </location>
</feature>
<name>A0A5S9PRP4_9GAMM</name>
<feature type="transmembrane region" description="Helical" evidence="1">
    <location>
        <begin position="518"/>
        <end position="539"/>
    </location>
</feature>
<keyword evidence="1" id="KW-1133">Transmembrane helix</keyword>